<sequence>MNQLIALDLARNIATSSVAVTIYSSPTADPDGDGVPNQDDVKPFDATVFANLVIPSEYSLWEKESFDLPFSVAGKGSVVLTLSNTYYNVGINPIKDAAGANIPATVTTTDGVITITFNQDTKEAKNYSLTLTTKKGNTKERESVKRAHERETNQEKKHELEKELDFASAPITLSITNTDANKTTSQAGAVAIYDKQQTAQLQYKYKESDHSTTLLLKSDDTIKLKKGQPLELTVKVTGVKKDVPFTTNITGNFTMLSVLQEEEHKDDDDRKQTKFSLFYPQSTTTTQESITVTTTVNGVTQTDVVSVRFEE</sequence>
<evidence type="ECO:0000256" key="1">
    <source>
        <dbReference type="SAM" id="MobiDB-lite"/>
    </source>
</evidence>
<feature type="region of interest" description="Disordered" evidence="1">
    <location>
        <begin position="134"/>
        <end position="158"/>
    </location>
</feature>
<reference evidence="2 3" key="1">
    <citation type="journal article" date="2015" name="Nature">
        <title>rRNA introns, odd ribosomes, and small enigmatic genomes across a large radiation of phyla.</title>
        <authorList>
            <person name="Brown C.T."/>
            <person name="Hug L.A."/>
            <person name="Thomas B.C."/>
            <person name="Sharon I."/>
            <person name="Castelle C.J."/>
            <person name="Singh A."/>
            <person name="Wilkins M.J."/>
            <person name="Williams K.H."/>
            <person name="Banfield J.F."/>
        </authorList>
    </citation>
    <scope>NUCLEOTIDE SEQUENCE [LARGE SCALE GENOMIC DNA]</scope>
</reference>
<name>A0A0G0ZI24_9BACT</name>
<proteinExistence type="predicted"/>
<feature type="compositionally biased region" description="Basic and acidic residues" evidence="1">
    <location>
        <begin position="137"/>
        <end position="158"/>
    </location>
</feature>
<gene>
    <name evidence="2" type="ORF">UV12_C0001G0080</name>
</gene>
<comment type="caution">
    <text evidence="2">The sequence shown here is derived from an EMBL/GenBank/DDBJ whole genome shotgun (WGS) entry which is preliminary data.</text>
</comment>
<organism evidence="2 3">
    <name type="scientific">Candidatus Nomurabacteria bacterium GW2011_GWC2_42_20</name>
    <dbReference type="NCBI Taxonomy" id="1618756"/>
    <lineage>
        <taxon>Bacteria</taxon>
        <taxon>Candidatus Nomuraibacteriota</taxon>
    </lineage>
</organism>
<dbReference type="AlphaFoldDB" id="A0A0G0ZI24"/>
<dbReference type="EMBL" id="LCDG01000001">
    <property type="protein sequence ID" value="KKS48385.1"/>
    <property type="molecule type" value="Genomic_DNA"/>
</dbReference>
<dbReference type="STRING" id="1618756.UV12_C0001G0080"/>
<accession>A0A0G0ZI24</accession>
<evidence type="ECO:0000313" key="3">
    <source>
        <dbReference type="Proteomes" id="UP000034704"/>
    </source>
</evidence>
<dbReference type="Proteomes" id="UP000034704">
    <property type="component" value="Unassembled WGS sequence"/>
</dbReference>
<protein>
    <submittedName>
        <fullName evidence="2">Uncharacterized protein</fullName>
    </submittedName>
</protein>
<evidence type="ECO:0000313" key="2">
    <source>
        <dbReference type="EMBL" id="KKS48385.1"/>
    </source>
</evidence>